<feature type="transmembrane region" description="Helical" evidence="1">
    <location>
        <begin position="109"/>
        <end position="128"/>
    </location>
</feature>
<keyword evidence="1" id="KW-0472">Membrane</keyword>
<organism evidence="2 3">
    <name type="scientific">Oxynema aestuarii AP17</name>
    <dbReference type="NCBI Taxonomy" id="2064643"/>
    <lineage>
        <taxon>Bacteria</taxon>
        <taxon>Bacillati</taxon>
        <taxon>Cyanobacteriota</taxon>
        <taxon>Cyanophyceae</taxon>
        <taxon>Oscillatoriophycideae</taxon>
        <taxon>Oscillatoriales</taxon>
        <taxon>Oscillatoriaceae</taxon>
        <taxon>Oxynema</taxon>
        <taxon>Oxynema aestuarii</taxon>
    </lineage>
</organism>
<keyword evidence="1" id="KW-0812">Transmembrane</keyword>
<dbReference type="PANTHER" id="PTHR35302:SF1">
    <property type="entry name" value="PROTEIN COFACTOR ASSEMBLY OF COMPLEX C SUBUNIT B CCB1, CHLOROPLASTIC"/>
    <property type="match status" value="1"/>
</dbReference>
<name>A0A6H1U3F5_9CYAN</name>
<dbReference type="RefSeq" id="WP_168571054.1">
    <property type="nucleotide sequence ID" value="NZ_CP051167.1"/>
</dbReference>
<dbReference type="EMBL" id="CP051167">
    <property type="protein sequence ID" value="QIZ72907.1"/>
    <property type="molecule type" value="Genomic_DNA"/>
</dbReference>
<feature type="transmembrane region" description="Helical" evidence="1">
    <location>
        <begin position="6"/>
        <end position="28"/>
    </location>
</feature>
<reference evidence="2 3" key="1">
    <citation type="submission" date="2020-04" db="EMBL/GenBank/DDBJ databases">
        <authorList>
            <person name="Basu S."/>
            <person name="Maruthanayagam V."/>
            <person name="Chakraborty S."/>
            <person name="Pramanik A."/>
            <person name="Mukherjee J."/>
            <person name="Brink B."/>
        </authorList>
    </citation>
    <scope>NUCLEOTIDE SEQUENCE [LARGE SCALE GENOMIC DNA]</scope>
    <source>
        <strain evidence="2 3">AP17</strain>
    </source>
</reference>
<gene>
    <name evidence="2" type="ORF">HCG48_21810</name>
</gene>
<sequence>MDLPVISSTFLLTLLLGVGLFFFIRASVKDRTEEMTFRVVNSEEATLKQVQDYFEQRAYRLAKVDPENNRVTYEGFVRPSWFLASFLTLLAAIGLLCLSLVWWTVLPKGGVWFLCVLLLSPLAGWFYWKNAARPERVAVAIASAPSDRDTESESAASELEIVLIGHRDELATFRQTLHWPLK</sequence>
<protein>
    <submittedName>
        <fullName evidence="2">Cofactor assembly of complex C subunit B</fullName>
    </submittedName>
</protein>
<proteinExistence type="predicted"/>
<dbReference type="PANTHER" id="PTHR35302">
    <property type="match status" value="1"/>
</dbReference>
<dbReference type="Pfam" id="PF12046">
    <property type="entry name" value="CCB1"/>
    <property type="match status" value="1"/>
</dbReference>
<feature type="transmembrane region" description="Helical" evidence="1">
    <location>
        <begin position="80"/>
        <end position="103"/>
    </location>
</feature>
<keyword evidence="1" id="KW-1133">Transmembrane helix</keyword>
<evidence type="ECO:0000313" key="2">
    <source>
        <dbReference type="EMBL" id="QIZ72907.1"/>
    </source>
</evidence>
<dbReference type="Proteomes" id="UP000500857">
    <property type="component" value="Chromosome"/>
</dbReference>
<dbReference type="InterPro" id="IPR021919">
    <property type="entry name" value="CCB1"/>
</dbReference>
<dbReference type="KEGG" id="oxy:HCG48_21810"/>
<accession>A0A6H1U3F5</accession>
<keyword evidence="3" id="KW-1185">Reference proteome</keyword>
<evidence type="ECO:0000313" key="3">
    <source>
        <dbReference type="Proteomes" id="UP000500857"/>
    </source>
</evidence>
<evidence type="ECO:0000256" key="1">
    <source>
        <dbReference type="SAM" id="Phobius"/>
    </source>
</evidence>
<dbReference type="AlphaFoldDB" id="A0A6H1U3F5"/>